<evidence type="ECO:0000256" key="1">
    <source>
        <dbReference type="ARBA" id="ARBA00005614"/>
    </source>
</evidence>
<dbReference type="PANTHER" id="PTHR10029">
    <property type="entry name" value="ACYLPHOSPHATASE"/>
    <property type="match status" value="1"/>
</dbReference>
<feature type="active site" evidence="5">
    <location>
        <position position="57"/>
    </location>
</feature>
<feature type="active site" evidence="5">
    <location>
        <position position="75"/>
    </location>
</feature>
<keyword evidence="9" id="KW-1185">Reference proteome</keyword>
<dbReference type="Pfam" id="PF00708">
    <property type="entry name" value="Acylphosphatase"/>
    <property type="match status" value="1"/>
</dbReference>
<dbReference type="EC" id="3.6.1.7" evidence="2 5"/>
<comment type="caution">
    <text evidence="8">The sequence shown here is derived from an EMBL/GenBank/DDBJ whole genome shotgun (WGS) entry which is preliminary data.</text>
</comment>
<dbReference type="SUPFAM" id="SSF54975">
    <property type="entry name" value="Acylphosphatase/BLUF domain-like"/>
    <property type="match status" value="1"/>
</dbReference>
<evidence type="ECO:0000256" key="6">
    <source>
        <dbReference type="RuleBase" id="RU004168"/>
    </source>
</evidence>
<comment type="catalytic activity">
    <reaction evidence="4 5">
        <text>an acyl phosphate + H2O = a carboxylate + phosphate + H(+)</text>
        <dbReference type="Rhea" id="RHEA:14965"/>
        <dbReference type="ChEBI" id="CHEBI:15377"/>
        <dbReference type="ChEBI" id="CHEBI:15378"/>
        <dbReference type="ChEBI" id="CHEBI:29067"/>
        <dbReference type="ChEBI" id="CHEBI:43474"/>
        <dbReference type="ChEBI" id="CHEBI:59918"/>
        <dbReference type="EC" id="3.6.1.7"/>
    </reaction>
</comment>
<feature type="domain" description="Acylphosphatase-like" evidence="7">
    <location>
        <begin position="31"/>
        <end position="129"/>
    </location>
</feature>
<dbReference type="PROSITE" id="PS51160">
    <property type="entry name" value="ACYLPHOSPHATASE_3"/>
    <property type="match status" value="1"/>
</dbReference>
<reference evidence="8 9" key="1">
    <citation type="submission" date="2017-06" db="EMBL/GenBank/DDBJ databases">
        <title>Comparative genomic analysis of Ambrosia Fusariam Clade fungi.</title>
        <authorList>
            <person name="Stajich J.E."/>
            <person name="Carrillo J."/>
            <person name="Kijimoto T."/>
            <person name="Eskalen A."/>
            <person name="O'Donnell K."/>
            <person name="Kasson M."/>
        </authorList>
    </citation>
    <scope>NUCLEOTIDE SEQUENCE [LARGE SCALE GENOMIC DNA]</scope>
    <source>
        <strain evidence="8">UCR3666</strain>
    </source>
</reference>
<dbReference type="InterPro" id="IPR001792">
    <property type="entry name" value="Acylphosphatase-like_dom"/>
</dbReference>
<protein>
    <recommendedName>
        <fullName evidence="2 5">acylphosphatase</fullName>
        <ecNumber evidence="2 5">3.6.1.7</ecNumber>
    </recommendedName>
</protein>
<evidence type="ECO:0000256" key="2">
    <source>
        <dbReference type="ARBA" id="ARBA00012150"/>
    </source>
</evidence>
<evidence type="ECO:0000256" key="3">
    <source>
        <dbReference type="ARBA" id="ARBA00022801"/>
    </source>
</evidence>
<sequence length="129" mass="14824">MTKRVYFVVHGTVQGMFCPVSFQSSQLTSPRCRLPVLKLLSPLEDVPSAEIYLTKCRYFTRKKAQEYGVTGWCRNTRDNTVEGEAQATEDILTKFLKDVDYGPRHARVTKIVKEDREIVEGEDSFDVTR</sequence>
<dbReference type="PANTHER" id="PTHR10029:SF3">
    <property type="entry name" value="ACYLPHOSPHATASE-RELATED"/>
    <property type="match status" value="1"/>
</dbReference>
<dbReference type="STRING" id="2010991.A0A3M2RZF7"/>
<organism evidence="8 9">
    <name type="scientific">Fusarium kuroshium</name>
    <dbReference type="NCBI Taxonomy" id="2010991"/>
    <lineage>
        <taxon>Eukaryota</taxon>
        <taxon>Fungi</taxon>
        <taxon>Dikarya</taxon>
        <taxon>Ascomycota</taxon>
        <taxon>Pezizomycotina</taxon>
        <taxon>Sordariomycetes</taxon>
        <taxon>Hypocreomycetidae</taxon>
        <taxon>Hypocreales</taxon>
        <taxon>Nectriaceae</taxon>
        <taxon>Fusarium</taxon>
        <taxon>Fusarium solani species complex</taxon>
    </lineage>
</organism>
<accession>A0A3M2RZF7</accession>
<evidence type="ECO:0000256" key="5">
    <source>
        <dbReference type="PROSITE-ProRule" id="PRU00520"/>
    </source>
</evidence>
<proteinExistence type="inferred from homology"/>
<comment type="similarity">
    <text evidence="1 6">Belongs to the acylphosphatase family.</text>
</comment>
<dbReference type="AlphaFoldDB" id="A0A3M2RZF7"/>
<dbReference type="Gene3D" id="3.30.70.100">
    <property type="match status" value="1"/>
</dbReference>
<evidence type="ECO:0000259" key="7">
    <source>
        <dbReference type="PROSITE" id="PS51160"/>
    </source>
</evidence>
<evidence type="ECO:0000313" key="8">
    <source>
        <dbReference type="EMBL" id="RMJ10696.1"/>
    </source>
</evidence>
<dbReference type="GO" id="GO:0003998">
    <property type="term" value="F:acylphosphatase activity"/>
    <property type="evidence" value="ECO:0007669"/>
    <property type="project" value="UniProtKB-EC"/>
</dbReference>
<dbReference type="InterPro" id="IPR020456">
    <property type="entry name" value="Acylphosphatase"/>
</dbReference>
<name>A0A3M2RZF7_9HYPO</name>
<dbReference type="InterPro" id="IPR036046">
    <property type="entry name" value="Acylphosphatase-like_dom_sf"/>
</dbReference>
<dbReference type="Proteomes" id="UP000277212">
    <property type="component" value="Unassembled WGS sequence"/>
</dbReference>
<evidence type="ECO:0000256" key="4">
    <source>
        <dbReference type="ARBA" id="ARBA00047645"/>
    </source>
</evidence>
<evidence type="ECO:0000313" key="9">
    <source>
        <dbReference type="Proteomes" id="UP000277212"/>
    </source>
</evidence>
<gene>
    <name evidence="8" type="ORF">CDV36_009680</name>
</gene>
<keyword evidence="3 5" id="KW-0378">Hydrolase</keyword>
<dbReference type="OrthoDB" id="7961613at2759"/>
<dbReference type="EMBL" id="NKUJ01000194">
    <property type="protein sequence ID" value="RMJ10696.1"/>
    <property type="molecule type" value="Genomic_DNA"/>
</dbReference>